<keyword evidence="2" id="KW-1185">Reference proteome</keyword>
<gene>
    <name evidence="1" type="ORF">B0I28_1062</name>
</gene>
<protein>
    <submittedName>
        <fullName evidence="1">Uncharacterized protein</fullName>
    </submittedName>
</protein>
<proteinExistence type="predicted"/>
<dbReference type="EMBL" id="PVTJ01000006">
    <property type="protein sequence ID" value="PRY57582.1"/>
    <property type="molecule type" value="Genomic_DNA"/>
</dbReference>
<reference evidence="1 2" key="1">
    <citation type="submission" date="2018-03" db="EMBL/GenBank/DDBJ databases">
        <title>Genomic Encyclopedia of Type Strains, Phase III (KMG-III): the genomes of soil and plant-associated and newly described type strains.</title>
        <authorList>
            <person name="Whitman W."/>
        </authorList>
    </citation>
    <scope>NUCLEOTIDE SEQUENCE [LARGE SCALE GENOMIC DNA]</scope>
    <source>
        <strain evidence="1 2">CGMCC 4.7067</strain>
    </source>
</reference>
<name>A0A2T0UI51_9ACTN</name>
<sequence>MVYPVIYTGLPDLREAIRDEFESNHYEFIAPETPEAAAAIASAEYAAITYHGGDTAHIEDFPGTLPMTVTLPIGPGGAIDGKLAAMLIRAHLEGWGDLGIRDIEGRVAKYRKTHRHRNRHYLYGDPIAVHMIREHLHHQGAKLTLDHSAIPAMRADGTAFTEVYVSADTVKVQLHPEGAVTIFDIDTTDPTVTDWAAAARRIIAISEGDDA</sequence>
<dbReference type="Proteomes" id="UP000238176">
    <property type="component" value="Unassembled WGS sequence"/>
</dbReference>
<evidence type="ECO:0000313" key="2">
    <source>
        <dbReference type="Proteomes" id="UP000238176"/>
    </source>
</evidence>
<organism evidence="1 2">
    <name type="scientific">Glycomyces artemisiae</name>
    <dbReference type="NCBI Taxonomy" id="1076443"/>
    <lineage>
        <taxon>Bacteria</taxon>
        <taxon>Bacillati</taxon>
        <taxon>Actinomycetota</taxon>
        <taxon>Actinomycetes</taxon>
        <taxon>Glycomycetales</taxon>
        <taxon>Glycomycetaceae</taxon>
        <taxon>Glycomyces</taxon>
    </lineage>
</organism>
<evidence type="ECO:0000313" key="1">
    <source>
        <dbReference type="EMBL" id="PRY57582.1"/>
    </source>
</evidence>
<accession>A0A2T0UI51</accession>
<dbReference type="AlphaFoldDB" id="A0A2T0UI51"/>
<dbReference type="RefSeq" id="WP_106364801.1">
    <property type="nucleotide sequence ID" value="NZ_PVTJ01000006.1"/>
</dbReference>
<comment type="caution">
    <text evidence="1">The sequence shown here is derived from an EMBL/GenBank/DDBJ whole genome shotgun (WGS) entry which is preliminary data.</text>
</comment>